<evidence type="ECO:0000256" key="5">
    <source>
        <dbReference type="ARBA" id="ARBA00022801"/>
    </source>
</evidence>
<feature type="domain" description="Metallo-beta-lactamase" evidence="8">
    <location>
        <begin position="13"/>
        <end position="167"/>
    </location>
</feature>
<comment type="catalytic activity">
    <reaction evidence="1 7">
        <text>an S-(2-hydroxyacyl)glutathione + H2O = a 2-hydroxy carboxylate + glutathione + H(+)</text>
        <dbReference type="Rhea" id="RHEA:21864"/>
        <dbReference type="ChEBI" id="CHEBI:15377"/>
        <dbReference type="ChEBI" id="CHEBI:15378"/>
        <dbReference type="ChEBI" id="CHEBI:57925"/>
        <dbReference type="ChEBI" id="CHEBI:58896"/>
        <dbReference type="ChEBI" id="CHEBI:71261"/>
        <dbReference type="EC" id="3.1.2.6"/>
    </reaction>
</comment>
<dbReference type="InterPro" id="IPR035680">
    <property type="entry name" value="Clx_II_MBL"/>
</dbReference>
<dbReference type="RefSeq" id="WP_116649175.1">
    <property type="nucleotide sequence ID" value="NZ_QUZK01000003.1"/>
</dbReference>
<dbReference type="PANTHER" id="PTHR43705:SF1">
    <property type="entry name" value="HYDROXYACYLGLUTATHIONE HYDROLASE GLOB"/>
    <property type="match status" value="1"/>
</dbReference>
<dbReference type="CDD" id="cd07723">
    <property type="entry name" value="hydroxyacylglutathione_hydrolase_MBL-fold"/>
    <property type="match status" value="1"/>
</dbReference>
<dbReference type="AlphaFoldDB" id="A0A3E1KCV4"/>
<dbReference type="UniPathway" id="UPA00619">
    <property type="reaction ID" value="UER00676"/>
</dbReference>
<comment type="function">
    <text evidence="7">Thiolesterase that catalyzes the hydrolysis of S-D-lactoyl-glutathione to form glutathione and D-lactic acid.</text>
</comment>
<dbReference type="HAMAP" id="MF_01374">
    <property type="entry name" value="Glyoxalase_2"/>
    <property type="match status" value="1"/>
</dbReference>
<dbReference type="InterPro" id="IPR036866">
    <property type="entry name" value="RibonucZ/Hydroxyglut_hydro"/>
</dbReference>
<dbReference type="EMBL" id="QUZK01000003">
    <property type="protein sequence ID" value="RFF32861.1"/>
    <property type="molecule type" value="Genomic_DNA"/>
</dbReference>
<name>A0A3E1KCV4_9GAMM</name>
<keyword evidence="10" id="KW-1185">Reference proteome</keyword>
<feature type="binding site" evidence="7">
    <location>
        <position position="54"/>
    </location>
    <ligand>
        <name>Zn(2+)</name>
        <dbReference type="ChEBI" id="CHEBI:29105"/>
        <label>1</label>
    </ligand>
</feature>
<dbReference type="PANTHER" id="PTHR43705">
    <property type="entry name" value="HYDROXYACYLGLUTATHIONE HYDROLASE"/>
    <property type="match status" value="1"/>
</dbReference>
<keyword evidence="6 7" id="KW-0862">Zinc</keyword>
<evidence type="ECO:0000259" key="8">
    <source>
        <dbReference type="SMART" id="SM00849"/>
    </source>
</evidence>
<dbReference type="SMART" id="SM00849">
    <property type="entry name" value="Lactamase_B"/>
    <property type="match status" value="1"/>
</dbReference>
<feature type="binding site" evidence="7">
    <location>
        <position position="129"/>
    </location>
    <ligand>
        <name>Zn(2+)</name>
        <dbReference type="ChEBI" id="CHEBI:29105"/>
        <label>2</label>
    </ligand>
</feature>
<keyword evidence="4 7" id="KW-0479">Metal-binding</keyword>
<comment type="cofactor">
    <cofactor evidence="7">
        <name>Zn(2+)</name>
        <dbReference type="ChEBI" id="CHEBI:29105"/>
    </cofactor>
    <text evidence="7">Binds 2 Zn(2+) ions per subunit.</text>
</comment>
<dbReference type="GO" id="GO:0004416">
    <property type="term" value="F:hydroxyacylglutathione hydrolase activity"/>
    <property type="evidence" value="ECO:0007669"/>
    <property type="project" value="UniProtKB-UniRule"/>
</dbReference>
<feature type="binding site" evidence="7">
    <location>
        <position position="129"/>
    </location>
    <ligand>
        <name>Zn(2+)</name>
        <dbReference type="ChEBI" id="CHEBI:29105"/>
        <label>1</label>
    </ligand>
</feature>
<dbReference type="Proteomes" id="UP000260351">
    <property type="component" value="Unassembled WGS sequence"/>
</dbReference>
<feature type="binding site" evidence="7">
    <location>
        <position position="58"/>
    </location>
    <ligand>
        <name>Zn(2+)</name>
        <dbReference type="ChEBI" id="CHEBI:29105"/>
        <label>2</label>
    </ligand>
</feature>
<dbReference type="InterPro" id="IPR017782">
    <property type="entry name" value="Hydroxyacylglutathione_Hdrlase"/>
</dbReference>
<dbReference type="InterPro" id="IPR050110">
    <property type="entry name" value="Glyoxalase_II_hydrolase"/>
</dbReference>
<comment type="caution">
    <text evidence="9">The sequence shown here is derived from an EMBL/GenBank/DDBJ whole genome shotgun (WGS) entry which is preliminary data.</text>
</comment>
<feature type="binding site" evidence="7">
    <location>
        <position position="112"/>
    </location>
    <ligand>
        <name>Zn(2+)</name>
        <dbReference type="ChEBI" id="CHEBI:29105"/>
        <label>1</label>
    </ligand>
</feature>
<dbReference type="Gene3D" id="3.60.15.10">
    <property type="entry name" value="Ribonuclease Z/Hydroxyacylglutathione hydrolase-like"/>
    <property type="match status" value="1"/>
</dbReference>
<dbReference type="InterPro" id="IPR032282">
    <property type="entry name" value="HAGH_C"/>
</dbReference>
<evidence type="ECO:0000256" key="3">
    <source>
        <dbReference type="ARBA" id="ARBA00006759"/>
    </source>
</evidence>
<evidence type="ECO:0000256" key="7">
    <source>
        <dbReference type="HAMAP-Rule" id="MF_01374"/>
    </source>
</evidence>
<feature type="binding site" evidence="7">
    <location>
        <position position="167"/>
    </location>
    <ligand>
        <name>Zn(2+)</name>
        <dbReference type="ChEBI" id="CHEBI:29105"/>
        <label>2</label>
    </ligand>
</feature>
<dbReference type="Pfam" id="PF16123">
    <property type="entry name" value="HAGH_C"/>
    <property type="match status" value="1"/>
</dbReference>
<sequence>MPLSIDAIPTLESNYVWALHDGRHALLVDPGASAAPLRWLAENGLALKALLITHHHWDHTDGIDDILAEHPVPVYGPEDRRIPQVDHPLREGDHVDIEAPEAHFEVLSVPGHTSIHLAFFGHRIVLCGDALFSAGCGRMFEGTPEQMLASLDKLAELPADTRVLCAHEYTVANCRFALAVEPGNEDLRERAREATALREKGEITLPSRIGAERRFNPFLRTREPAVIDAVRAHDPDCGSDPVEVFAALRRWKDDF</sequence>
<dbReference type="Pfam" id="PF00753">
    <property type="entry name" value="Lactamase_B"/>
    <property type="match status" value="1"/>
</dbReference>
<comment type="similarity">
    <text evidence="3 7">Belongs to the metallo-beta-lactamase superfamily. Glyoxalase II family.</text>
</comment>
<evidence type="ECO:0000256" key="4">
    <source>
        <dbReference type="ARBA" id="ARBA00022723"/>
    </source>
</evidence>
<comment type="subunit">
    <text evidence="7">Monomer.</text>
</comment>
<accession>A0A3E1KCV4</accession>
<gene>
    <name evidence="7 9" type="primary">gloB</name>
    <name evidence="9" type="ORF">DZC52_00565</name>
</gene>
<evidence type="ECO:0000313" key="9">
    <source>
        <dbReference type="EMBL" id="RFF32861.1"/>
    </source>
</evidence>
<proteinExistence type="inferred from homology"/>
<dbReference type="GO" id="GO:0046872">
    <property type="term" value="F:metal ion binding"/>
    <property type="evidence" value="ECO:0007669"/>
    <property type="project" value="UniProtKB-KW"/>
</dbReference>
<feature type="binding site" evidence="7">
    <location>
        <position position="56"/>
    </location>
    <ligand>
        <name>Zn(2+)</name>
        <dbReference type="ChEBI" id="CHEBI:29105"/>
        <label>1</label>
    </ligand>
</feature>
<comment type="pathway">
    <text evidence="2 7">Secondary metabolite metabolism; methylglyoxal degradation; (R)-lactate from methylglyoxal: step 2/2.</text>
</comment>
<evidence type="ECO:0000256" key="1">
    <source>
        <dbReference type="ARBA" id="ARBA00001623"/>
    </source>
</evidence>
<feature type="binding site" evidence="7">
    <location>
        <position position="59"/>
    </location>
    <ligand>
        <name>Zn(2+)</name>
        <dbReference type="ChEBI" id="CHEBI:29105"/>
        <label>2</label>
    </ligand>
</feature>
<evidence type="ECO:0000313" key="10">
    <source>
        <dbReference type="Proteomes" id="UP000260351"/>
    </source>
</evidence>
<dbReference type="NCBIfam" id="TIGR03413">
    <property type="entry name" value="GSH_gloB"/>
    <property type="match status" value="1"/>
</dbReference>
<organism evidence="9 10">
    <name type="scientific">Wenzhouxiangella sediminis</name>
    <dbReference type="NCBI Taxonomy" id="1792836"/>
    <lineage>
        <taxon>Bacteria</taxon>
        <taxon>Pseudomonadati</taxon>
        <taxon>Pseudomonadota</taxon>
        <taxon>Gammaproteobacteria</taxon>
        <taxon>Chromatiales</taxon>
        <taxon>Wenzhouxiangellaceae</taxon>
        <taxon>Wenzhouxiangella</taxon>
    </lineage>
</organism>
<keyword evidence="5 7" id="KW-0378">Hydrolase</keyword>
<dbReference type="SUPFAM" id="SSF56281">
    <property type="entry name" value="Metallo-hydrolase/oxidoreductase"/>
    <property type="match status" value="1"/>
</dbReference>
<reference evidence="9 10" key="1">
    <citation type="submission" date="2018-08" db="EMBL/GenBank/DDBJ databases">
        <title>Wenzhouxiangella salilacus sp. nov., a novel bacterium isolated from a saline lake in Xinjiang Province, China.</title>
        <authorList>
            <person name="Han S."/>
        </authorList>
    </citation>
    <scope>NUCLEOTIDE SEQUENCE [LARGE SCALE GENOMIC DNA]</scope>
    <source>
        <strain evidence="9 10">XDB06</strain>
    </source>
</reference>
<dbReference type="PIRSF" id="PIRSF005457">
    <property type="entry name" value="Glx"/>
    <property type="match status" value="1"/>
</dbReference>
<evidence type="ECO:0000256" key="6">
    <source>
        <dbReference type="ARBA" id="ARBA00022833"/>
    </source>
</evidence>
<protein>
    <recommendedName>
        <fullName evidence="7">Hydroxyacylglutathione hydrolase</fullName>
        <ecNumber evidence="7">3.1.2.6</ecNumber>
    </recommendedName>
    <alternativeName>
        <fullName evidence="7">Glyoxalase II</fullName>
        <shortName evidence="7">Glx II</shortName>
    </alternativeName>
</protein>
<dbReference type="EC" id="3.1.2.6" evidence="7"/>
<dbReference type="InterPro" id="IPR001279">
    <property type="entry name" value="Metallo-B-lactamas"/>
</dbReference>
<evidence type="ECO:0000256" key="2">
    <source>
        <dbReference type="ARBA" id="ARBA00004963"/>
    </source>
</evidence>
<dbReference type="GO" id="GO:0019243">
    <property type="term" value="P:methylglyoxal catabolic process to D-lactate via S-lactoyl-glutathione"/>
    <property type="evidence" value="ECO:0007669"/>
    <property type="project" value="UniProtKB-UniRule"/>
</dbReference>
<dbReference type="OrthoDB" id="9802248at2"/>